<dbReference type="GO" id="GO:0051315">
    <property type="term" value="P:attachment of mitotic spindle microtubules to kinetochore"/>
    <property type="evidence" value="ECO:0007669"/>
    <property type="project" value="TreeGrafter"/>
</dbReference>
<proteinExistence type="inferred from homology"/>
<dbReference type="GeneID" id="8297403"/>
<evidence type="ECO:0000313" key="10">
    <source>
        <dbReference type="EMBL" id="EER33123.1"/>
    </source>
</evidence>
<dbReference type="STRING" id="294747.C5MBV6"/>
<keyword evidence="8" id="KW-0175">Coiled coil</keyword>
<dbReference type="PANTHER" id="PTHR23168:SF0">
    <property type="entry name" value="MITOTIC SPINDLE ASSEMBLY CHECKPOINT PROTEIN MAD1"/>
    <property type="match status" value="1"/>
</dbReference>
<comment type="subcellular location">
    <subcellularLocation>
        <location evidence="1">Nucleus</location>
    </subcellularLocation>
</comment>
<dbReference type="Proteomes" id="UP000002037">
    <property type="component" value="Unassembled WGS sequence"/>
</dbReference>
<dbReference type="GO" id="GO:0005635">
    <property type="term" value="C:nuclear envelope"/>
    <property type="evidence" value="ECO:0007669"/>
    <property type="project" value="TreeGrafter"/>
</dbReference>
<keyword evidence="11" id="KW-1185">Reference proteome</keyword>
<dbReference type="Gene3D" id="3.30.457.60">
    <property type="match status" value="1"/>
</dbReference>
<sequence>MSTSSSPFPENRSNASVVLSETSSNKQYIAKLEFQLQSAQMEKRILQEEKEQINDNYTKLIKEKNSQIENLKLNFKFVYDEKTELESKLNNQEQTSSSKNSQLQKDLDSTKQRLFKVQQDYNSLVSKFNSQKSEKQKLEYDLKSSRSINEQLEKQLKIKEEQNKSLQKATDDAMNELNEYAKLLKSDKPDHNKSLAYQNLMTRNTNLQNLNFQLQGKIDALLQNKTSIELLKQQNQTLTSKIQSLQDTESKYLQLEIEKLQAERKYNDLFKSLDEAIATTTTTTDENMNKDDITNTIKIKKFVEYCDQLQAKNLTLQEKYDSKVLQVKELTKELEDSAREIENEYLPTITDLQSKLKANSSEIVKLERTKALREKEIEFLRNSLKNMEEINNRKQSEEKPPGEDKAILQYMTNLEKLVDEYKTKIEDLEKKTKPLVHNDNGNSTPRKRQRTEESNSFMKQVTDLDKSNIELSSKLKQAEVIIKELKSKISDLEKVESKQEEYRILQLKNNLIHQDQFIKKSTLDALRHENEELINKYVKHLDPKELIPRSIFQRQEDDKDKLQLQINQLNKRMNRLRDAFTKKSKDIITVIAKYFGFIIEFLPNPINPNDLFSRIKLRSRYIPTEEDCYLIIDVENRGLKAHGNYQFKSLCEDLAKYWVDENNQFPCLLSAVNLKLYEIYSK</sequence>
<dbReference type="HOGENOM" id="CLU_418026_0_0_1"/>
<evidence type="ECO:0000256" key="2">
    <source>
        <dbReference type="ARBA" id="ARBA00008029"/>
    </source>
</evidence>
<feature type="coiled-coil region" evidence="8">
    <location>
        <begin position="228"/>
        <end position="265"/>
    </location>
</feature>
<dbReference type="GO" id="GO:0000776">
    <property type="term" value="C:kinetochore"/>
    <property type="evidence" value="ECO:0007669"/>
    <property type="project" value="TreeGrafter"/>
</dbReference>
<accession>C5MBV6</accession>
<evidence type="ECO:0000313" key="11">
    <source>
        <dbReference type="Proteomes" id="UP000002037"/>
    </source>
</evidence>
<dbReference type="VEuPathDB" id="FungiDB:CTRG_03548"/>
<keyword evidence="4" id="KW-0132">Cell division</keyword>
<dbReference type="OrthoDB" id="331602at2759"/>
<dbReference type="AlphaFoldDB" id="C5MBV6"/>
<gene>
    <name evidence="10" type="ORF">CTRG_03548</name>
</gene>
<evidence type="ECO:0000256" key="9">
    <source>
        <dbReference type="SAM" id="MobiDB-lite"/>
    </source>
</evidence>
<protein>
    <recommendedName>
        <fullName evidence="3">Spindle assembly checkpoint component MAD1</fullName>
    </recommendedName>
</protein>
<reference evidence="10 11" key="1">
    <citation type="journal article" date="2009" name="Nature">
        <title>Evolution of pathogenicity and sexual reproduction in eight Candida genomes.</title>
        <authorList>
            <person name="Butler G."/>
            <person name="Rasmussen M.D."/>
            <person name="Lin M.F."/>
            <person name="Santos M.A."/>
            <person name="Sakthikumar S."/>
            <person name="Munro C.A."/>
            <person name="Rheinbay E."/>
            <person name="Grabherr M."/>
            <person name="Forche A."/>
            <person name="Reedy J.L."/>
            <person name="Agrafioti I."/>
            <person name="Arnaud M.B."/>
            <person name="Bates S."/>
            <person name="Brown A.J."/>
            <person name="Brunke S."/>
            <person name="Costanzo M.C."/>
            <person name="Fitzpatrick D.A."/>
            <person name="de Groot P.W."/>
            <person name="Harris D."/>
            <person name="Hoyer L.L."/>
            <person name="Hube B."/>
            <person name="Klis F.M."/>
            <person name="Kodira C."/>
            <person name="Lennard N."/>
            <person name="Logue M.E."/>
            <person name="Martin R."/>
            <person name="Neiman A.M."/>
            <person name="Nikolaou E."/>
            <person name="Quail M.A."/>
            <person name="Quinn J."/>
            <person name="Santos M.C."/>
            <person name="Schmitzberger F.F."/>
            <person name="Sherlock G."/>
            <person name="Shah P."/>
            <person name="Silverstein K.A."/>
            <person name="Skrzypek M.S."/>
            <person name="Soll D."/>
            <person name="Staggs R."/>
            <person name="Stansfield I."/>
            <person name="Stumpf M.P."/>
            <person name="Sudbery P.E."/>
            <person name="Srikantha T."/>
            <person name="Zeng Q."/>
            <person name="Berman J."/>
            <person name="Berriman M."/>
            <person name="Heitman J."/>
            <person name="Gow N.A."/>
            <person name="Lorenz M.C."/>
            <person name="Birren B.W."/>
            <person name="Kellis M."/>
            <person name="Cuomo C.A."/>
        </authorList>
    </citation>
    <scope>NUCLEOTIDE SEQUENCE [LARGE SCALE GENOMIC DNA]</scope>
    <source>
        <strain evidence="11">ATCC MYA-3404 / T1</strain>
    </source>
</reference>
<evidence type="ECO:0000256" key="7">
    <source>
        <dbReference type="ARBA" id="ARBA00023306"/>
    </source>
</evidence>
<feature type="coiled-coil region" evidence="8">
    <location>
        <begin position="320"/>
        <end position="431"/>
    </location>
</feature>
<feature type="coiled-coil region" evidence="8">
    <location>
        <begin position="29"/>
        <end position="183"/>
    </location>
</feature>
<name>C5MBV6_CANTT</name>
<feature type="coiled-coil region" evidence="8">
    <location>
        <begin position="552"/>
        <end position="586"/>
    </location>
</feature>
<comment type="similarity">
    <text evidence="2">Belongs to the MAD1 family.</text>
</comment>
<organism evidence="10 11">
    <name type="scientific">Candida tropicalis (strain ATCC MYA-3404 / T1)</name>
    <name type="common">Yeast</name>
    <dbReference type="NCBI Taxonomy" id="294747"/>
    <lineage>
        <taxon>Eukaryota</taxon>
        <taxon>Fungi</taxon>
        <taxon>Dikarya</taxon>
        <taxon>Ascomycota</taxon>
        <taxon>Saccharomycotina</taxon>
        <taxon>Pichiomycetes</taxon>
        <taxon>Debaryomycetaceae</taxon>
        <taxon>Candida/Lodderomyces clade</taxon>
        <taxon>Candida</taxon>
    </lineage>
</organism>
<evidence type="ECO:0000256" key="4">
    <source>
        <dbReference type="ARBA" id="ARBA00022618"/>
    </source>
</evidence>
<dbReference type="KEGG" id="ctp:CTRG_03548"/>
<feature type="region of interest" description="Disordered" evidence="9">
    <location>
        <begin position="432"/>
        <end position="456"/>
    </location>
</feature>
<dbReference type="InterPro" id="IPR008672">
    <property type="entry name" value="Mad1"/>
</dbReference>
<dbReference type="PANTHER" id="PTHR23168">
    <property type="entry name" value="MITOTIC SPINDLE ASSEMBLY CHECKPOINT PROTEIN MAD1 MITOTIC ARREST DEFICIENT-LIKE PROTEIN 1"/>
    <property type="match status" value="1"/>
</dbReference>
<dbReference type="GO" id="GO:0007094">
    <property type="term" value="P:mitotic spindle assembly checkpoint signaling"/>
    <property type="evidence" value="ECO:0007669"/>
    <property type="project" value="InterPro"/>
</dbReference>
<evidence type="ECO:0000256" key="6">
    <source>
        <dbReference type="ARBA" id="ARBA00023242"/>
    </source>
</evidence>
<dbReference type="Pfam" id="PF05557">
    <property type="entry name" value="MAD"/>
    <property type="match status" value="1"/>
</dbReference>
<dbReference type="GO" id="GO:0051301">
    <property type="term" value="P:cell division"/>
    <property type="evidence" value="ECO:0007669"/>
    <property type="project" value="UniProtKB-KW"/>
</dbReference>
<evidence type="ECO:0000256" key="1">
    <source>
        <dbReference type="ARBA" id="ARBA00004123"/>
    </source>
</evidence>
<evidence type="ECO:0000256" key="8">
    <source>
        <dbReference type="SAM" id="Coils"/>
    </source>
</evidence>
<dbReference type="RefSeq" id="XP_002549251.1">
    <property type="nucleotide sequence ID" value="XM_002549205.1"/>
</dbReference>
<feature type="coiled-coil region" evidence="8">
    <location>
        <begin position="468"/>
        <end position="502"/>
    </location>
</feature>
<dbReference type="GO" id="GO:0072686">
    <property type="term" value="C:mitotic spindle"/>
    <property type="evidence" value="ECO:0007669"/>
    <property type="project" value="TreeGrafter"/>
</dbReference>
<keyword evidence="7" id="KW-0131">Cell cycle</keyword>
<evidence type="ECO:0000256" key="5">
    <source>
        <dbReference type="ARBA" id="ARBA00022776"/>
    </source>
</evidence>
<evidence type="ECO:0000256" key="3">
    <source>
        <dbReference type="ARBA" id="ARBA00022019"/>
    </source>
</evidence>
<dbReference type="EMBL" id="GG692398">
    <property type="protein sequence ID" value="EER33123.1"/>
    <property type="molecule type" value="Genomic_DNA"/>
</dbReference>
<keyword evidence="5" id="KW-0498">Mitosis</keyword>
<keyword evidence="6" id="KW-0539">Nucleus</keyword>
<dbReference type="eggNOG" id="KOG4593">
    <property type="taxonomic scope" value="Eukaryota"/>
</dbReference>